<evidence type="ECO:0000256" key="1">
    <source>
        <dbReference type="SAM" id="MobiDB-lite"/>
    </source>
</evidence>
<feature type="compositionally biased region" description="Basic residues" evidence="1">
    <location>
        <begin position="315"/>
        <end position="327"/>
    </location>
</feature>
<dbReference type="EMBL" id="NAJP01000013">
    <property type="protein sequence ID" value="TKA45004.1"/>
    <property type="molecule type" value="Genomic_DNA"/>
</dbReference>
<dbReference type="AlphaFoldDB" id="A0A4U0V873"/>
<accession>A0A4U0V873</accession>
<dbReference type="OrthoDB" id="2951834at2759"/>
<evidence type="ECO:0000313" key="2">
    <source>
        <dbReference type="EMBL" id="TKA45004.1"/>
    </source>
</evidence>
<proteinExistence type="predicted"/>
<name>A0A4U0V873_9PEZI</name>
<feature type="region of interest" description="Disordered" evidence="1">
    <location>
        <begin position="235"/>
        <end position="335"/>
    </location>
</feature>
<evidence type="ECO:0000313" key="3">
    <source>
        <dbReference type="Proteomes" id="UP000310066"/>
    </source>
</evidence>
<comment type="caution">
    <text evidence="2">The sequence shown here is derived from an EMBL/GenBank/DDBJ whole genome shotgun (WGS) entry which is preliminary data.</text>
</comment>
<organism evidence="2 3">
    <name type="scientific">Friedmanniomyces endolithicus</name>
    <dbReference type="NCBI Taxonomy" id="329885"/>
    <lineage>
        <taxon>Eukaryota</taxon>
        <taxon>Fungi</taxon>
        <taxon>Dikarya</taxon>
        <taxon>Ascomycota</taxon>
        <taxon>Pezizomycotina</taxon>
        <taxon>Dothideomycetes</taxon>
        <taxon>Dothideomycetidae</taxon>
        <taxon>Mycosphaerellales</taxon>
        <taxon>Teratosphaeriaceae</taxon>
        <taxon>Friedmanniomyces</taxon>
    </lineage>
</organism>
<protein>
    <submittedName>
        <fullName evidence="2">Uncharacterized protein</fullName>
    </submittedName>
</protein>
<reference evidence="2 3" key="1">
    <citation type="submission" date="2017-03" db="EMBL/GenBank/DDBJ databases">
        <title>Genomes of endolithic fungi from Antarctica.</title>
        <authorList>
            <person name="Coleine C."/>
            <person name="Masonjones S."/>
            <person name="Stajich J.E."/>
        </authorList>
    </citation>
    <scope>NUCLEOTIDE SEQUENCE [LARGE SCALE GENOMIC DNA]</scope>
    <source>
        <strain evidence="2 3">CCFEE 5311</strain>
    </source>
</reference>
<sequence>MARPTPSLLGLPQELRDQIYDEILTGIVEPHEIKDDIYLGTNEWPRTDEWGSAYYNLLLAGSAQIHDEVTSRFHNTFLPRLRLNFRNVPDLLQYRQAIEEAGPQFEDTPFSLRMPAPLFTSKEGVQPYLMEILRLMQQYTDHNIRALRTFHAFHSMGDVGDEEWYECDRCGLRRHVTYQGPQKDDMINTYHFLSTGDMQVLAREKAGVGESRYYELRGRIGDLETEELDEILAAEKRRVRGQKTPPVVAAPSPPPRKPRAVKGRAVAPDETDASSSSTPEDAPRSARRGPSARREAGVRRTPRAAAAATAEKSRLLRRLVRGLRPRKKGEDEMEE</sequence>
<dbReference type="Proteomes" id="UP000310066">
    <property type="component" value="Unassembled WGS sequence"/>
</dbReference>
<gene>
    <name evidence="2" type="ORF">B0A54_03296</name>
</gene>